<evidence type="ECO:0000256" key="11">
    <source>
        <dbReference type="ARBA" id="ARBA00023063"/>
    </source>
</evidence>
<dbReference type="InterPro" id="IPR006311">
    <property type="entry name" value="TAT_signal"/>
</dbReference>
<evidence type="ECO:0000256" key="9">
    <source>
        <dbReference type="ARBA" id="ARBA00023004"/>
    </source>
</evidence>
<gene>
    <name evidence="13" type="primary">napA</name>
</gene>
<keyword evidence="6" id="KW-0479">Metal-binding</keyword>
<dbReference type="Gene3D" id="3.40.228.10">
    <property type="entry name" value="Dimethylsulfoxide Reductase, domain 2"/>
    <property type="match status" value="1"/>
</dbReference>
<evidence type="ECO:0000256" key="7">
    <source>
        <dbReference type="ARBA" id="ARBA00022729"/>
    </source>
</evidence>
<dbReference type="Pfam" id="PF01568">
    <property type="entry name" value="Molydop_binding"/>
    <property type="match status" value="1"/>
</dbReference>
<dbReference type="GO" id="GO:0046872">
    <property type="term" value="F:metal ion binding"/>
    <property type="evidence" value="ECO:0007669"/>
    <property type="project" value="UniProtKB-KW"/>
</dbReference>
<comment type="cofactor">
    <cofactor evidence="1">
        <name>Mo-bis(molybdopterin guanine dinucleotide)</name>
        <dbReference type="ChEBI" id="CHEBI:60539"/>
    </cofactor>
</comment>
<dbReference type="GO" id="GO:0045333">
    <property type="term" value="P:cellular respiration"/>
    <property type="evidence" value="ECO:0007669"/>
    <property type="project" value="UniProtKB-ARBA"/>
</dbReference>
<evidence type="ECO:0000313" key="13">
    <source>
        <dbReference type="EMBL" id="ART90536.1"/>
    </source>
</evidence>
<evidence type="ECO:0000256" key="8">
    <source>
        <dbReference type="ARBA" id="ARBA00023002"/>
    </source>
</evidence>
<feature type="domain" description="4Fe-4S Mo/W bis-MGD-type" evidence="12">
    <location>
        <begin position="51"/>
        <end position="107"/>
    </location>
</feature>
<dbReference type="Pfam" id="PF04879">
    <property type="entry name" value="Molybdop_Fe4S4"/>
    <property type="match status" value="1"/>
</dbReference>
<evidence type="ECO:0000256" key="1">
    <source>
        <dbReference type="ARBA" id="ARBA00001942"/>
    </source>
</evidence>
<evidence type="ECO:0000256" key="2">
    <source>
        <dbReference type="ARBA" id="ARBA00001966"/>
    </source>
</evidence>
<dbReference type="PROSITE" id="PS51669">
    <property type="entry name" value="4FE4S_MOW_BIS_MGD"/>
    <property type="match status" value="1"/>
</dbReference>
<protein>
    <submittedName>
        <fullName evidence="13">NapA</fullName>
    </submittedName>
</protein>
<dbReference type="PANTHER" id="PTHR43105:SF9">
    <property type="entry name" value="NADPH-FE(3+) OXIDOREDUCTASE SUBUNIT ALPHA"/>
    <property type="match status" value="1"/>
</dbReference>
<keyword evidence="4" id="KW-0004">4Fe-4S</keyword>
<dbReference type="EMBL" id="KY400105">
    <property type="protein sequence ID" value="ART90536.1"/>
    <property type="molecule type" value="Genomic_DNA"/>
</dbReference>
<dbReference type="SMART" id="SM00926">
    <property type="entry name" value="Molybdop_Fe4S4"/>
    <property type="match status" value="1"/>
</dbReference>
<dbReference type="InterPro" id="IPR009010">
    <property type="entry name" value="Asp_de-COase-like_dom_sf"/>
</dbReference>
<dbReference type="InterPro" id="IPR041957">
    <property type="entry name" value="CT_Nitrate-R-NapA-like"/>
</dbReference>
<name>A0A2P0QJ98_9PROT</name>
<dbReference type="SUPFAM" id="SSF53706">
    <property type="entry name" value="Formate dehydrogenase/DMSO reductase, domains 1-3"/>
    <property type="match status" value="1"/>
</dbReference>
<dbReference type="SUPFAM" id="SSF50692">
    <property type="entry name" value="ADC-like"/>
    <property type="match status" value="1"/>
</dbReference>
<dbReference type="PANTHER" id="PTHR43105">
    <property type="entry name" value="RESPIRATORY NITRATE REDUCTASE"/>
    <property type="match status" value="1"/>
</dbReference>
<dbReference type="Gene3D" id="2.40.40.20">
    <property type="match status" value="1"/>
</dbReference>
<dbReference type="AlphaFoldDB" id="A0A2P0QJ98"/>
<keyword evidence="10" id="KW-0411">Iron-sulfur</keyword>
<dbReference type="InterPro" id="IPR006657">
    <property type="entry name" value="MoPterin_dinucl-bd_dom"/>
</dbReference>
<comment type="cofactor">
    <cofactor evidence="2">
        <name>[4Fe-4S] cluster</name>
        <dbReference type="ChEBI" id="CHEBI:49883"/>
    </cofactor>
</comment>
<evidence type="ECO:0000256" key="4">
    <source>
        <dbReference type="ARBA" id="ARBA00022485"/>
    </source>
</evidence>
<evidence type="ECO:0000256" key="6">
    <source>
        <dbReference type="ARBA" id="ARBA00022723"/>
    </source>
</evidence>
<dbReference type="GO" id="GO:0051539">
    <property type="term" value="F:4 iron, 4 sulfur cluster binding"/>
    <property type="evidence" value="ECO:0007669"/>
    <property type="project" value="UniProtKB-KW"/>
</dbReference>
<dbReference type="GO" id="GO:0016020">
    <property type="term" value="C:membrane"/>
    <property type="evidence" value="ECO:0007669"/>
    <property type="project" value="TreeGrafter"/>
</dbReference>
<sequence>MKRIKKSMSRRDFLKTGSFITGSAAGASLMVGTNPELESAQAQEFDAEASRTTALAQCPYCGVGCGTIIQVEGGRIVSMRPDKDHPTNYGLQCIKGLTAAEPMYVDRMEGDAYVRRDVWDEWNKLDHGDIEFITTSKGSFDEEHFVRVPYHDASEMVAHKVAHFARTHGGNSIALYGSGQLTVEGQYLENLLLKGILGSNTIEANARMCMTSAVTGYFATLGSDTPPLAYEDIELCDMIMHFGHNARESHPIIFWRAADQKRKADISTVIVDPRRTGTVMGYEDINPDNSVHVPILNGDISFLNAIAHVLLKEHEDVIDWEFVKEHTTGWQEYVDGVLANYSPEQVQDRMGGPSHDVPPELIRRVASMFADATRKRLARSKGRHSGQGYGGVIIMWGIGYNQHIHGQHNVISIVNLLTLTGNLAKPGCGPFSMTGQPNAMGERFTGGLTGRLPFNMPLSDDTHRARMADFWRVPEENLITAMNSKNPGYAVGMMERALKDEVKAMFLVYATHIDLPDQHNLVRPALSKTFVIAQEIYRHAPNNLYADVIFPAATWGEVSGVYISSERRLNICQKAAEPPPGCLPDMDMVLDKAKEIGTILGMDMDTVLPYQRKKDGFYDSEEIFRDIILASAGTDTDLTGILEVEKLDGLSPYAQLAELRGIQWPAPTYEIAQNGGTKRRYMLQEGEWENRPYGYFRTKDGKVHMKLCQQDYSNRKELTKRLMEFGTKEALYTIDHMDLIVEARDKGVTPDIPDEEFRGIPWHDVPEDKFPYWFGLGVVYEHFHTAKSNRSPTTRRLVPEMYVEINPADATDLGIEDGDKLRVTTRRGWLEARAQVGTNSLVKPARNNVPRGYMFGPWNLSVADSADPKKNKWLANAVTSRVWDPVSGQVDFKKSACRIEKI</sequence>
<dbReference type="GO" id="GO:0042128">
    <property type="term" value="P:nitrate assimilation"/>
    <property type="evidence" value="ECO:0007669"/>
    <property type="project" value="UniProtKB-KW"/>
</dbReference>
<proteinExistence type="inferred from homology"/>
<keyword evidence="5" id="KW-0500">Molybdenum</keyword>
<dbReference type="InterPro" id="IPR006963">
    <property type="entry name" value="Mopterin_OxRdtase_4Fe-4S_dom"/>
</dbReference>
<dbReference type="PROSITE" id="PS51318">
    <property type="entry name" value="TAT"/>
    <property type="match status" value="1"/>
</dbReference>
<dbReference type="InterPro" id="IPR006656">
    <property type="entry name" value="Mopterin_OxRdtase"/>
</dbReference>
<comment type="similarity">
    <text evidence="3">Belongs to the prokaryotic molybdopterin-containing oxidoreductase family. NasA/NapA/NarB subfamily.</text>
</comment>
<reference evidence="13" key="1">
    <citation type="submission" date="2016-12" db="EMBL/GenBank/DDBJ databases">
        <title>Arsenic respiratory pathways in the anoxic pelagic waters of the Pacific Ocean.</title>
        <authorList>
            <person name="Saunders J.K."/>
            <person name="Fuchsman C.A."/>
            <person name="McKay C."/>
            <person name="Rocap G."/>
        </authorList>
    </citation>
    <scope>NUCLEOTIDE SEQUENCE</scope>
</reference>
<dbReference type="Gene3D" id="3.40.50.740">
    <property type="match status" value="1"/>
</dbReference>
<dbReference type="InterPro" id="IPR050123">
    <property type="entry name" value="Prok_molybdopt-oxidoreductase"/>
</dbReference>
<dbReference type="GO" id="GO:0043546">
    <property type="term" value="F:molybdopterin cofactor binding"/>
    <property type="evidence" value="ECO:0007669"/>
    <property type="project" value="InterPro"/>
</dbReference>
<keyword evidence="11" id="KW-0534">Nitrate assimilation</keyword>
<organism evidence="13">
    <name type="scientific">uncultured Pseudomonadota bacterium</name>
    <dbReference type="NCBI Taxonomy" id="153809"/>
    <lineage>
        <taxon>Bacteria</taxon>
        <taxon>Pseudomonadati</taxon>
        <taxon>Pseudomonadota</taxon>
        <taxon>environmental samples</taxon>
    </lineage>
</organism>
<dbReference type="CDD" id="cd02791">
    <property type="entry name" value="MopB_CT_Nitrate-R-NapA-like"/>
    <property type="match status" value="1"/>
</dbReference>
<dbReference type="GO" id="GO:0016491">
    <property type="term" value="F:oxidoreductase activity"/>
    <property type="evidence" value="ECO:0007669"/>
    <property type="project" value="UniProtKB-KW"/>
</dbReference>
<keyword evidence="9" id="KW-0408">Iron</keyword>
<evidence type="ECO:0000256" key="5">
    <source>
        <dbReference type="ARBA" id="ARBA00022505"/>
    </source>
</evidence>
<evidence type="ECO:0000256" key="10">
    <source>
        <dbReference type="ARBA" id="ARBA00023014"/>
    </source>
</evidence>
<accession>A0A2P0QJ98</accession>
<dbReference type="Gene3D" id="2.20.25.90">
    <property type="entry name" value="ADC-like domains"/>
    <property type="match status" value="1"/>
</dbReference>
<keyword evidence="8" id="KW-0560">Oxidoreductase</keyword>
<dbReference type="GO" id="GO:1990204">
    <property type="term" value="C:oxidoreductase complex"/>
    <property type="evidence" value="ECO:0007669"/>
    <property type="project" value="UniProtKB-ARBA"/>
</dbReference>
<evidence type="ECO:0000259" key="12">
    <source>
        <dbReference type="PROSITE" id="PS51669"/>
    </source>
</evidence>
<dbReference type="Pfam" id="PF00384">
    <property type="entry name" value="Molybdopterin"/>
    <property type="match status" value="1"/>
</dbReference>
<evidence type="ECO:0000256" key="3">
    <source>
        <dbReference type="ARBA" id="ARBA00008747"/>
    </source>
</evidence>
<keyword evidence="7" id="KW-0732">Signal</keyword>